<name>A0ABD0JE99_9CAEN</name>
<feature type="transmembrane region" description="Helical" evidence="2">
    <location>
        <begin position="194"/>
        <end position="218"/>
    </location>
</feature>
<comment type="caution">
    <text evidence="3">The sequence shown here is derived from an EMBL/GenBank/DDBJ whole genome shotgun (WGS) entry which is preliminary data.</text>
</comment>
<dbReference type="EMBL" id="JACVVK020000476">
    <property type="protein sequence ID" value="KAK7471844.1"/>
    <property type="molecule type" value="Genomic_DNA"/>
</dbReference>
<protein>
    <submittedName>
        <fullName evidence="3">Uncharacterized protein</fullName>
    </submittedName>
</protein>
<proteinExistence type="predicted"/>
<evidence type="ECO:0000313" key="4">
    <source>
        <dbReference type="Proteomes" id="UP001519460"/>
    </source>
</evidence>
<accession>A0ABD0JE99</accession>
<keyword evidence="2" id="KW-0472">Membrane</keyword>
<keyword evidence="2" id="KW-1133">Transmembrane helix</keyword>
<feature type="compositionally biased region" description="Basic and acidic residues" evidence="1">
    <location>
        <begin position="355"/>
        <end position="388"/>
    </location>
</feature>
<reference evidence="3 4" key="1">
    <citation type="journal article" date="2023" name="Sci. Data">
        <title>Genome assembly of the Korean intertidal mud-creeper Batillaria attramentaria.</title>
        <authorList>
            <person name="Patra A.K."/>
            <person name="Ho P.T."/>
            <person name="Jun S."/>
            <person name="Lee S.J."/>
            <person name="Kim Y."/>
            <person name="Won Y.J."/>
        </authorList>
    </citation>
    <scope>NUCLEOTIDE SEQUENCE [LARGE SCALE GENOMIC DNA]</scope>
    <source>
        <strain evidence="3">Wonlab-2016</strain>
    </source>
</reference>
<keyword evidence="2" id="KW-0812">Transmembrane</keyword>
<dbReference type="Gene3D" id="2.60.120.200">
    <property type="match status" value="1"/>
</dbReference>
<sequence>MEGRPANSIARLASQWFPATGNEQYTLQFHFYIGRQDKCQLSVFLQTDSVLANETFWMTRNSTERELIPTSPIPLPDHATRYRHRIIFEAEKLSEDHCGYLEQNQVVYDEVEVDDIEFCCADCGRTTAPTNPSHTTTSTASQRRASLANQTTVSMQSTVFATSETVSTTAESQVSPGQENAPPGTDEPENDPDIGLIAGVAVAAVVVVVCIAVFSLVFRRRQMKHGDAAPNSNKTGTHDSSSSDTPHPAQSSSSTPGNNLIIGQSRSSSSAGNPYPDDTHTYSEPDEVLLNHDSSGPQALFKNHPGTSACGQDEYNTLSLNQPQTTHSAPVSSNIYEHVGQAWRAVQHSQGPRTEAAEQRNKSGGERTTESSDEDHYNVLDTDDRRRVDQRAGSHLDVEYSHLNVHAKTDAAAPDAQARVERSKGMKAYDSITGPQAGNPQNTVHDEYNTLHFKQGNLASDYYDHTMLN</sequence>
<gene>
    <name evidence="3" type="ORF">BaRGS_00035503</name>
</gene>
<dbReference type="AlphaFoldDB" id="A0ABD0JE99"/>
<feature type="region of interest" description="Disordered" evidence="1">
    <location>
        <begin position="224"/>
        <end position="315"/>
    </location>
</feature>
<feature type="compositionally biased region" description="Low complexity" evidence="1">
    <location>
        <begin position="157"/>
        <end position="175"/>
    </location>
</feature>
<evidence type="ECO:0000256" key="2">
    <source>
        <dbReference type="SAM" id="Phobius"/>
    </source>
</evidence>
<feature type="compositionally biased region" description="Low complexity" evidence="1">
    <location>
        <begin position="129"/>
        <end position="146"/>
    </location>
</feature>
<feature type="region of interest" description="Disordered" evidence="1">
    <location>
        <begin position="346"/>
        <end position="388"/>
    </location>
</feature>
<evidence type="ECO:0000256" key="1">
    <source>
        <dbReference type="SAM" id="MobiDB-lite"/>
    </source>
</evidence>
<dbReference type="Proteomes" id="UP001519460">
    <property type="component" value="Unassembled WGS sequence"/>
</dbReference>
<feature type="compositionally biased region" description="Polar residues" evidence="1">
    <location>
        <begin position="147"/>
        <end position="156"/>
    </location>
</feature>
<feature type="compositionally biased region" description="Polar residues" evidence="1">
    <location>
        <begin position="305"/>
        <end position="315"/>
    </location>
</feature>
<organism evidence="3 4">
    <name type="scientific">Batillaria attramentaria</name>
    <dbReference type="NCBI Taxonomy" id="370345"/>
    <lineage>
        <taxon>Eukaryota</taxon>
        <taxon>Metazoa</taxon>
        <taxon>Spiralia</taxon>
        <taxon>Lophotrochozoa</taxon>
        <taxon>Mollusca</taxon>
        <taxon>Gastropoda</taxon>
        <taxon>Caenogastropoda</taxon>
        <taxon>Sorbeoconcha</taxon>
        <taxon>Cerithioidea</taxon>
        <taxon>Batillariidae</taxon>
        <taxon>Batillaria</taxon>
    </lineage>
</organism>
<feature type="compositionally biased region" description="Polar residues" evidence="1">
    <location>
        <begin position="230"/>
        <end position="272"/>
    </location>
</feature>
<evidence type="ECO:0000313" key="3">
    <source>
        <dbReference type="EMBL" id="KAK7471844.1"/>
    </source>
</evidence>
<keyword evidence="4" id="KW-1185">Reference proteome</keyword>
<feature type="region of interest" description="Disordered" evidence="1">
    <location>
        <begin position="129"/>
        <end position="192"/>
    </location>
</feature>